<gene>
    <name evidence="9" type="ORF">C2E20_5159</name>
</gene>
<feature type="region of interest" description="Disordered" evidence="7">
    <location>
        <begin position="12"/>
        <end position="44"/>
    </location>
</feature>
<name>A0A2P6VC47_9CHLO</name>
<evidence type="ECO:0000256" key="5">
    <source>
        <dbReference type="ARBA" id="ARBA00023187"/>
    </source>
</evidence>
<dbReference type="AlphaFoldDB" id="A0A2P6VC47"/>
<sequence length="301" mass="34162">MYNGIGLLSVRGSGTSGYVQGNKFNLRGPPRTEYRDRDDSQGPAVKKANAEILEHNRKREVELSVETMRAQLEDEELPEEEIEEKLSTYRAELLAKYQSEQGAAAQERGGGQETHAVAQRKEAQMDRLRNAFGIDEAKEGDAFNRELQEQRRQERIAEREAKEKEHKKRVERAKKDAKKAEKKRKRDAEKQKKEEKKARKKAEKDAKKAEKERKEEQKRFDSGKGYYRAEVEAPERYQPAGVSDGEGLAAALPGQLQRPAVEASLLARRLPPAQQLRLRTAALSLGRVQQRLLAPLPTPVA</sequence>
<dbReference type="Proteomes" id="UP000239649">
    <property type="component" value="Unassembled WGS sequence"/>
</dbReference>
<dbReference type="InterPro" id="IPR051372">
    <property type="entry name" value="CWC21"/>
</dbReference>
<organism evidence="9 10">
    <name type="scientific">Micractinium conductrix</name>
    <dbReference type="NCBI Taxonomy" id="554055"/>
    <lineage>
        <taxon>Eukaryota</taxon>
        <taxon>Viridiplantae</taxon>
        <taxon>Chlorophyta</taxon>
        <taxon>core chlorophytes</taxon>
        <taxon>Trebouxiophyceae</taxon>
        <taxon>Chlorellales</taxon>
        <taxon>Chlorellaceae</taxon>
        <taxon>Chlorella clade</taxon>
        <taxon>Micractinium</taxon>
    </lineage>
</organism>
<dbReference type="OrthoDB" id="10267305at2759"/>
<comment type="subcellular location">
    <subcellularLocation>
        <location evidence="1">Nucleus</location>
    </subcellularLocation>
</comment>
<keyword evidence="3" id="KW-0507">mRNA processing</keyword>
<evidence type="ECO:0000256" key="6">
    <source>
        <dbReference type="ARBA" id="ARBA00023242"/>
    </source>
</evidence>
<feature type="domain" description="CWF21" evidence="8">
    <location>
        <begin position="53"/>
        <end position="98"/>
    </location>
</feature>
<protein>
    <submittedName>
        <fullName evidence="9">Pre-mRNA-splicing factor CWC21</fullName>
    </submittedName>
</protein>
<feature type="compositionally biased region" description="Basic and acidic residues" evidence="7">
    <location>
        <begin position="30"/>
        <end position="40"/>
    </location>
</feature>
<dbReference type="PANTHER" id="PTHR36562">
    <property type="entry name" value="SERINE/ARGININE REPETITIVE MATRIX 2"/>
    <property type="match status" value="1"/>
</dbReference>
<evidence type="ECO:0000256" key="4">
    <source>
        <dbReference type="ARBA" id="ARBA00022728"/>
    </source>
</evidence>
<dbReference type="STRING" id="554055.A0A2P6VC47"/>
<proteinExistence type="inferred from homology"/>
<evidence type="ECO:0000256" key="1">
    <source>
        <dbReference type="ARBA" id="ARBA00004123"/>
    </source>
</evidence>
<evidence type="ECO:0000313" key="9">
    <source>
        <dbReference type="EMBL" id="PSC71663.1"/>
    </source>
</evidence>
<feature type="compositionally biased region" description="Polar residues" evidence="7">
    <location>
        <begin position="12"/>
        <end position="23"/>
    </location>
</feature>
<feature type="compositionally biased region" description="Basic residues" evidence="7">
    <location>
        <begin position="165"/>
        <end position="185"/>
    </location>
</feature>
<dbReference type="GO" id="GO:0008380">
    <property type="term" value="P:RNA splicing"/>
    <property type="evidence" value="ECO:0007669"/>
    <property type="project" value="UniProtKB-KW"/>
</dbReference>
<dbReference type="SMART" id="SM01115">
    <property type="entry name" value="cwf21"/>
    <property type="match status" value="1"/>
</dbReference>
<dbReference type="GO" id="GO:0005681">
    <property type="term" value="C:spliceosomal complex"/>
    <property type="evidence" value="ECO:0007669"/>
    <property type="project" value="UniProtKB-KW"/>
</dbReference>
<keyword evidence="5" id="KW-0508">mRNA splicing</keyword>
<accession>A0A2P6VC47</accession>
<comment type="similarity">
    <text evidence="2">Belongs to the CWC21 family.</text>
</comment>
<dbReference type="GO" id="GO:0006397">
    <property type="term" value="P:mRNA processing"/>
    <property type="evidence" value="ECO:0007669"/>
    <property type="project" value="UniProtKB-KW"/>
</dbReference>
<evidence type="ECO:0000256" key="2">
    <source>
        <dbReference type="ARBA" id="ARBA00005954"/>
    </source>
</evidence>
<evidence type="ECO:0000256" key="3">
    <source>
        <dbReference type="ARBA" id="ARBA00022664"/>
    </source>
</evidence>
<keyword evidence="4" id="KW-0747">Spliceosome</keyword>
<dbReference type="PANTHER" id="PTHR36562:SF5">
    <property type="entry name" value="SERINE_ARGININE REPETITIVE MATRIX 2"/>
    <property type="match status" value="1"/>
</dbReference>
<keyword evidence="6" id="KW-0539">Nucleus</keyword>
<evidence type="ECO:0000259" key="8">
    <source>
        <dbReference type="SMART" id="SM01115"/>
    </source>
</evidence>
<dbReference type="Pfam" id="PF08312">
    <property type="entry name" value="cwf21"/>
    <property type="match status" value="1"/>
</dbReference>
<feature type="compositionally biased region" description="Basic and acidic residues" evidence="7">
    <location>
        <begin position="186"/>
        <end position="235"/>
    </location>
</feature>
<dbReference type="EMBL" id="LHPF02000014">
    <property type="protein sequence ID" value="PSC71663.1"/>
    <property type="molecule type" value="Genomic_DNA"/>
</dbReference>
<dbReference type="InterPro" id="IPR013170">
    <property type="entry name" value="mRNA_splic_Cwf21_dom"/>
</dbReference>
<keyword evidence="10" id="KW-1185">Reference proteome</keyword>
<feature type="compositionally biased region" description="Basic and acidic residues" evidence="7">
    <location>
        <begin position="119"/>
        <end position="164"/>
    </location>
</feature>
<evidence type="ECO:0000313" key="10">
    <source>
        <dbReference type="Proteomes" id="UP000239649"/>
    </source>
</evidence>
<reference evidence="9 10" key="1">
    <citation type="journal article" date="2018" name="Plant J.">
        <title>Genome sequences of Chlorella sorokiniana UTEX 1602 and Micractinium conductrix SAG 241.80: implications to maltose excretion by a green alga.</title>
        <authorList>
            <person name="Arriola M.B."/>
            <person name="Velmurugan N."/>
            <person name="Zhang Y."/>
            <person name="Plunkett M.H."/>
            <person name="Hondzo H."/>
            <person name="Barney B.M."/>
        </authorList>
    </citation>
    <scope>NUCLEOTIDE SEQUENCE [LARGE SCALE GENOMIC DNA]</scope>
    <source>
        <strain evidence="9 10">SAG 241.80</strain>
    </source>
</reference>
<feature type="region of interest" description="Disordered" evidence="7">
    <location>
        <begin position="100"/>
        <end position="247"/>
    </location>
</feature>
<comment type="caution">
    <text evidence="9">The sequence shown here is derived from an EMBL/GenBank/DDBJ whole genome shotgun (WGS) entry which is preliminary data.</text>
</comment>
<evidence type="ECO:0000256" key="7">
    <source>
        <dbReference type="SAM" id="MobiDB-lite"/>
    </source>
</evidence>